<organism evidence="7 8">
    <name type="scientific">Streptococcus agalactiae</name>
    <dbReference type="NCBI Taxonomy" id="1311"/>
    <lineage>
        <taxon>Bacteria</taxon>
        <taxon>Bacillati</taxon>
        <taxon>Bacillota</taxon>
        <taxon>Bacilli</taxon>
        <taxon>Lactobacillales</taxon>
        <taxon>Streptococcaceae</taxon>
        <taxon>Streptococcus</taxon>
    </lineage>
</organism>
<dbReference type="GO" id="GO:0004803">
    <property type="term" value="F:transposase activity"/>
    <property type="evidence" value="ECO:0007669"/>
    <property type="project" value="UniProtKB-UniRule"/>
</dbReference>
<keyword evidence="6" id="KW-0814">Transposable element</keyword>
<protein>
    <recommendedName>
        <fullName evidence="6">Mutator family transposase</fullName>
    </recommendedName>
</protein>
<accession>A0AAW6XZB5</accession>
<dbReference type="AlphaFoldDB" id="A0AAW6XZB5"/>
<keyword evidence="3 6" id="KW-0815">Transposition</keyword>
<comment type="similarity">
    <text evidence="2 6">Belongs to the transposase mutator family.</text>
</comment>
<evidence type="ECO:0000313" key="8">
    <source>
        <dbReference type="Proteomes" id="UP001230629"/>
    </source>
</evidence>
<dbReference type="Proteomes" id="UP001230629">
    <property type="component" value="Unassembled WGS sequence"/>
</dbReference>
<evidence type="ECO:0000313" key="7">
    <source>
        <dbReference type="EMBL" id="MDK6900910.1"/>
    </source>
</evidence>
<evidence type="ECO:0000256" key="2">
    <source>
        <dbReference type="ARBA" id="ARBA00010961"/>
    </source>
</evidence>
<gene>
    <name evidence="7" type="ORF">QP229_13225</name>
</gene>
<dbReference type="RefSeq" id="WP_285312443.1">
    <property type="nucleotide sequence ID" value="NZ_JASOIH010000703.1"/>
</dbReference>
<dbReference type="PANTHER" id="PTHR33217:SF8">
    <property type="entry name" value="MUTATOR FAMILY TRANSPOSASE"/>
    <property type="match status" value="1"/>
</dbReference>
<keyword evidence="5 6" id="KW-0233">DNA recombination</keyword>
<evidence type="ECO:0000256" key="3">
    <source>
        <dbReference type="ARBA" id="ARBA00022578"/>
    </source>
</evidence>
<evidence type="ECO:0000256" key="1">
    <source>
        <dbReference type="ARBA" id="ARBA00002190"/>
    </source>
</evidence>
<dbReference type="GO" id="GO:0006313">
    <property type="term" value="P:DNA transposition"/>
    <property type="evidence" value="ECO:0007669"/>
    <property type="project" value="UniProtKB-UniRule"/>
</dbReference>
<dbReference type="InterPro" id="IPR001207">
    <property type="entry name" value="Transposase_mutator"/>
</dbReference>
<dbReference type="EMBL" id="JASOIH010000703">
    <property type="protein sequence ID" value="MDK6900910.1"/>
    <property type="molecule type" value="Genomic_DNA"/>
</dbReference>
<comment type="caution">
    <text evidence="7">The sequence shown here is derived from an EMBL/GenBank/DDBJ whole genome shotgun (WGS) entry which is preliminary data.</text>
</comment>
<sequence length="77" mass="8131">VLFLDAIHVKIKDHNRVASRAAHIAIGVDCDGIKHVLGIWVQAAEGAKFWAGVCAELANRGVQDVLIVACDGLAGFP</sequence>
<reference evidence="7" key="1">
    <citation type="submission" date="2023-05" db="EMBL/GenBank/DDBJ databases">
        <title>Cataloging the Phylogenetic Diversity of Human Bladder Bacteria.</title>
        <authorList>
            <person name="Du J."/>
        </authorList>
    </citation>
    <scope>NUCLEOTIDE SEQUENCE</scope>
    <source>
        <strain evidence="7">UMB8703</strain>
    </source>
</reference>
<proteinExistence type="inferred from homology"/>
<keyword evidence="4 6" id="KW-0238">DNA-binding</keyword>
<name>A0AAW6XZB5_STRAG</name>
<feature type="non-terminal residue" evidence="7">
    <location>
        <position position="1"/>
    </location>
</feature>
<comment type="function">
    <text evidence="1 6">Required for the transposition of the insertion element.</text>
</comment>
<evidence type="ECO:0000256" key="6">
    <source>
        <dbReference type="RuleBase" id="RU365089"/>
    </source>
</evidence>
<feature type="non-terminal residue" evidence="7">
    <location>
        <position position="77"/>
    </location>
</feature>
<evidence type="ECO:0000256" key="5">
    <source>
        <dbReference type="ARBA" id="ARBA00023172"/>
    </source>
</evidence>
<dbReference type="GO" id="GO:0003677">
    <property type="term" value="F:DNA binding"/>
    <property type="evidence" value="ECO:0007669"/>
    <property type="project" value="UniProtKB-UniRule"/>
</dbReference>
<dbReference type="Pfam" id="PF00872">
    <property type="entry name" value="Transposase_mut"/>
    <property type="match status" value="1"/>
</dbReference>
<dbReference type="PANTHER" id="PTHR33217">
    <property type="entry name" value="TRANSPOSASE FOR INSERTION SEQUENCE ELEMENT IS1081"/>
    <property type="match status" value="1"/>
</dbReference>
<evidence type="ECO:0000256" key="4">
    <source>
        <dbReference type="ARBA" id="ARBA00023125"/>
    </source>
</evidence>